<keyword evidence="2" id="KW-1185">Reference proteome</keyword>
<dbReference type="RefSeq" id="WP_413779996.1">
    <property type="nucleotide sequence ID" value="NZ_JAUOZS010000001.1"/>
</dbReference>
<protein>
    <submittedName>
        <fullName evidence="1">Uncharacterized protein</fullName>
    </submittedName>
</protein>
<dbReference type="EMBL" id="JAUOZS010000001">
    <property type="protein sequence ID" value="MDT8901485.1"/>
    <property type="molecule type" value="Genomic_DNA"/>
</dbReference>
<accession>A0ABU3NXE1</accession>
<name>A0ABU3NXE1_9FIRM</name>
<organism evidence="1 2">
    <name type="scientific">Anaeroselena agilis</name>
    <dbReference type="NCBI Taxonomy" id="3063788"/>
    <lineage>
        <taxon>Bacteria</taxon>
        <taxon>Bacillati</taxon>
        <taxon>Bacillota</taxon>
        <taxon>Negativicutes</taxon>
        <taxon>Acetonemataceae</taxon>
        <taxon>Anaeroselena</taxon>
    </lineage>
</organism>
<sequence length="215" mass="22679">MDTPLHCYCNRELVAELRGLRDRNVLLLLIDGSAVFGRLGRLEDRIITVLPAVGIVGVTAVRFRPPNPTLPGVDILVSEFMVDVCNIAVAVEGPFIFPPISETGKLASGGKYGGQQVKTGKGMIRQQSELIEELEELEGQNAGVVIVGGWVIGGQLGEVFHCVALFGPGTTASPLLITIGALNVFGPALVGGVQPMVGTFRAWVNLLALTGVLLP</sequence>
<comment type="caution">
    <text evidence="1">The sequence shown here is derived from an EMBL/GenBank/DDBJ whole genome shotgun (WGS) entry which is preliminary data.</text>
</comment>
<proteinExistence type="predicted"/>
<evidence type="ECO:0000313" key="2">
    <source>
        <dbReference type="Proteomes" id="UP001254848"/>
    </source>
</evidence>
<evidence type="ECO:0000313" key="1">
    <source>
        <dbReference type="EMBL" id="MDT8901485.1"/>
    </source>
</evidence>
<gene>
    <name evidence="1" type="ORF">Q4T40_09555</name>
</gene>
<reference evidence="1 2" key="1">
    <citation type="submission" date="2023-07" db="EMBL/GenBank/DDBJ databases">
        <title>The novel representative of Negativicutes class, Anaeroselena agilis gen. nov. sp. nov.</title>
        <authorList>
            <person name="Prokofeva M.I."/>
            <person name="Elcheninov A.G."/>
            <person name="Klyukina A."/>
            <person name="Kublanov I.V."/>
            <person name="Frolov E.N."/>
            <person name="Podosokorskaya O.A."/>
        </authorList>
    </citation>
    <scope>NUCLEOTIDE SEQUENCE [LARGE SCALE GENOMIC DNA]</scope>
    <source>
        <strain evidence="1 2">4137-cl</strain>
    </source>
</reference>
<dbReference type="Proteomes" id="UP001254848">
    <property type="component" value="Unassembled WGS sequence"/>
</dbReference>